<dbReference type="PANTHER" id="PTHR34236:SF1">
    <property type="entry name" value="DIMETHYL SULFOXIDE REDUCTASE TRANSCRIPTIONAL ACTIVATOR"/>
    <property type="match status" value="1"/>
</dbReference>
<protein>
    <submittedName>
        <fullName evidence="4">Helix-turn-helix domain-containing protein</fullName>
    </submittedName>
</protein>
<proteinExistence type="predicted"/>
<comment type="caution">
    <text evidence="4">The sequence shown here is derived from an EMBL/GenBank/DDBJ whole genome shotgun (WGS) entry which is preliminary data.</text>
</comment>
<accession>A0ABD5YQW6</accession>
<keyword evidence="5" id="KW-1185">Reference proteome</keyword>
<dbReference type="GeneID" id="76200127"/>
<gene>
    <name evidence="4" type="ORF">ACFQL7_12075</name>
</gene>
<keyword evidence="1" id="KW-0805">Transcription regulation</keyword>
<sequence>MPRVWLRIKPSHNSLVAFSIDHPDDEFRIFASHPMKDGLRVIVEAETTDPEALCQLFDEASDVRSFEVLRTDQQTVLVQYETSEPAARAAARAAGILPQYPTVLRDGWLTVETITSWERLSQLQTEFETADVSFEILSITQSVEMTDLLTDRQWDVLTEAIERGYYDSPRGCSLTNLASTLDVNPSAVSGVLHRAEEQIIKEFAAEAKRLD</sequence>
<evidence type="ECO:0000259" key="3">
    <source>
        <dbReference type="Pfam" id="PF04967"/>
    </source>
</evidence>
<dbReference type="Pfam" id="PF04967">
    <property type="entry name" value="HTH_10"/>
    <property type="match status" value="1"/>
</dbReference>
<keyword evidence="2" id="KW-0804">Transcription</keyword>
<dbReference type="PANTHER" id="PTHR34236">
    <property type="entry name" value="DIMETHYL SULFOXIDE REDUCTASE TRANSCRIPTIONAL ACTIVATOR"/>
    <property type="match status" value="1"/>
</dbReference>
<reference evidence="4 5" key="1">
    <citation type="journal article" date="2019" name="Int. J. Syst. Evol. Microbiol.">
        <title>The Global Catalogue of Microorganisms (GCM) 10K type strain sequencing project: providing services to taxonomists for standard genome sequencing and annotation.</title>
        <authorList>
            <consortium name="The Broad Institute Genomics Platform"/>
            <consortium name="The Broad Institute Genome Sequencing Center for Infectious Disease"/>
            <person name="Wu L."/>
            <person name="Ma J."/>
        </authorList>
    </citation>
    <scope>NUCLEOTIDE SEQUENCE [LARGE SCALE GENOMIC DNA]</scope>
    <source>
        <strain evidence="4 5">RDMS1</strain>
    </source>
</reference>
<evidence type="ECO:0000313" key="4">
    <source>
        <dbReference type="EMBL" id="MFC7190511.1"/>
    </source>
</evidence>
<evidence type="ECO:0000313" key="5">
    <source>
        <dbReference type="Proteomes" id="UP001596417"/>
    </source>
</evidence>
<dbReference type="InterPro" id="IPR007050">
    <property type="entry name" value="HTH_bacterioopsin"/>
</dbReference>
<dbReference type="EMBL" id="JBHTAX010000001">
    <property type="protein sequence ID" value="MFC7190511.1"/>
    <property type="molecule type" value="Genomic_DNA"/>
</dbReference>
<organism evidence="4 5">
    <name type="scientific">Halocatena marina</name>
    <dbReference type="NCBI Taxonomy" id="2934937"/>
    <lineage>
        <taxon>Archaea</taxon>
        <taxon>Methanobacteriati</taxon>
        <taxon>Methanobacteriota</taxon>
        <taxon>Stenosarchaea group</taxon>
        <taxon>Halobacteria</taxon>
        <taxon>Halobacteriales</taxon>
        <taxon>Natronomonadaceae</taxon>
        <taxon>Halocatena</taxon>
    </lineage>
</organism>
<evidence type="ECO:0000256" key="1">
    <source>
        <dbReference type="ARBA" id="ARBA00023015"/>
    </source>
</evidence>
<feature type="domain" description="HTH bat-type" evidence="3">
    <location>
        <begin position="149"/>
        <end position="201"/>
    </location>
</feature>
<dbReference type="RefSeq" id="WP_248907434.1">
    <property type="nucleotide sequence ID" value="NZ_CP109979.1"/>
</dbReference>
<dbReference type="AlphaFoldDB" id="A0ABD5YQW6"/>
<evidence type="ECO:0000256" key="2">
    <source>
        <dbReference type="ARBA" id="ARBA00023163"/>
    </source>
</evidence>
<name>A0ABD5YQW6_9EURY</name>
<dbReference type="Proteomes" id="UP001596417">
    <property type="component" value="Unassembled WGS sequence"/>
</dbReference>